<dbReference type="RefSeq" id="WP_284573091.1">
    <property type="nucleotide sequence ID" value="NZ_JASNUA010000026.1"/>
</dbReference>
<sequence length="256" mass="27821">MISYRGWDGSEWSMTTSEWVAGLQAGGISGLAGNLVDSTADAVDGLGQFVDGQTFGPMTGSLRVAVRADGNRGVDEVWARFRRAFSPRRDRAGVLRVSSPWLGTLSARVRLESQISNPEVAPAPGLEHIINIEVPLICDDGRWLTTPVRDTGTVTVVNDGDGMIHPYLRWWGAGGRVVLPSGASFSLPAVSKPVAFWLSRRESLYVVDDAGNPDEATWKKVRGFPVEAVPEGAERTYQLPANAELFWSKGVLDPWQ</sequence>
<evidence type="ECO:0000313" key="1">
    <source>
        <dbReference type="EMBL" id="MDK4326135.1"/>
    </source>
</evidence>
<proteinExistence type="predicted"/>
<dbReference type="AlphaFoldDB" id="A0AAP4BTG5"/>
<dbReference type="Proteomes" id="UP001226160">
    <property type="component" value="Unassembled WGS sequence"/>
</dbReference>
<evidence type="ECO:0000313" key="2">
    <source>
        <dbReference type="Proteomes" id="UP001226160"/>
    </source>
</evidence>
<reference evidence="1" key="1">
    <citation type="submission" date="2023-05" db="EMBL/GenBank/DDBJ databases">
        <title>Metabolic capabilities are highly conserved among human nasal-associated Corynebacterium species in pangenomic analyses.</title>
        <authorList>
            <person name="Tran T.H."/>
            <person name="Roberts A.Q."/>
            <person name="Escapa I.F."/>
            <person name="Gao W."/>
            <person name="Conlan S."/>
            <person name="Kong H."/>
            <person name="Segre J.A."/>
            <person name="Kelly M.S."/>
            <person name="Lemon K.P."/>
        </authorList>
    </citation>
    <scope>NUCLEOTIDE SEQUENCE</scope>
    <source>
        <strain evidence="1">KPL2654</strain>
    </source>
</reference>
<accession>A0AAP4BTG5</accession>
<name>A0AAP4BTG5_9CORY</name>
<organism evidence="1 2">
    <name type="scientific">Corynebacterium propinquum</name>
    <dbReference type="NCBI Taxonomy" id="43769"/>
    <lineage>
        <taxon>Bacteria</taxon>
        <taxon>Bacillati</taxon>
        <taxon>Actinomycetota</taxon>
        <taxon>Actinomycetes</taxon>
        <taxon>Mycobacteriales</taxon>
        <taxon>Corynebacteriaceae</taxon>
        <taxon>Corynebacterium</taxon>
    </lineage>
</organism>
<gene>
    <name evidence="1" type="ORF">QPX54_06360</name>
</gene>
<comment type="caution">
    <text evidence="1">The sequence shown here is derived from an EMBL/GenBank/DDBJ whole genome shotgun (WGS) entry which is preliminary data.</text>
</comment>
<protein>
    <submittedName>
        <fullName evidence="1">Uncharacterized protein</fullName>
    </submittedName>
</protein>
<dbReference type="EMBL" id="JASNVP010000005">
    <property type="protein sequence ID" value="MDK4326135.1"/>
    <property type="molecule type" value="Genomic_DNA"/>
</dbReference>